<evidence type="ECO:0000256" key="5">
    <source>
        <dbReference type="SAM" id="SignalP"/>
    </source>
</evidence>
<evidence type="ECO:0000313" key="7">
    <source>
        <dbReference type="EMBL" id="CAG8908832.1"/>
    </source>
</evidence>
<evidence type="ECO:0000313" key="8">
    <source>
        <dbReference type="Proteomes" id="UP001154252"/>
    </source>
</evidence>
<dbReference type="PANTHER" id="PTHR42973">
    <property type="entry name" value="BINDING OXIDOREDUCTASE, PUTATIVE (AFU_ORTHOLOGUE AFUA_1G17690)-RELATED"/>
    <property type="match status" value="1"/>
</dbReference>
<keyword evidence="2" id="KW-0285">Flavoprotein</keyword>
<dbReference type="Gene3D" id="3.30.465.10">
    <property type="match status" value="1"/>
</dbReference>
<dbReference type="InterPro" id="IPR036318">
    <property type="entry name" value="FAD-bd_PCMH-like_sf"/>
</dbReference>
<feature type="domain" description="FAD-binding PCMH-type" evidence="6">
    <location>
        <begin position="87"/>
        <end position="259"/>
    </location>
</feature>
<dbReference type="PANTHER" id="PTHR42973:SF54">
    <property type="entry name" value="FAD-BINDING PCMH-TYPE DOMAIN-CONTAINING PROTEIN"/>
    <property type="match status" value="1"/>
</dbReference>
<keyword evidence="8" id="KW-1185">Reference proteome</keyword>
<dbReference type="Pfam" id="PF01565">
    <property type="entry name" value="FAD_binding_4"/>
    <property type="match status" value="1"/>
</dbReference>
<keyword evidence="5" id="KW-0732">Signal</keyword>
<evidence type="ECO:0000259" key="6">
    <source>
        <dbReference type="PROSITE" id="PS51387"/>
    </source>
</evidence>
<dbReference type="EMBL" id="CAJVRC010000897">
    <property type="protein sequence ID" value="CAG8908832.1"/>
    <property type="molecule type" value="Genomic_DNA"/>
</dbReference>
<evidence type="ECO:0000256" key="4">
    <source>
        <dbReference type="ARBA" id="ARBA00023002"/>
    </source>
</evidence>
<protein>
    <recommendedName>
        <fullName evidence="6">FAD-binding PCMH-type domain-containing protein</fullName>
    </recommendedName>
</protein>
<name>A0A9W4KJY4_9EURO</name>
<comment type="caution">
    <text evidence="7">The sequence shown here is derived from an EMBL/GenBank/DDBJ whole genome shotgun (WGS) entry which is preliminary data.</text>
</comment>
<organism evidence="7 8">
    <name type="scientific">Penicillium egyptiacum</name>
    <dbReference type="NCBI Taxonomy" id="1303716"/>
    <lineage>
        <taxon>Eukaryota</taxon>
        <taxon>Fungi</taxon>
        <taxon>Dikarya</taxon>
        <taxon>Ascomycota</taxon>
        <taxon>Pezizomycotina</taxon>
        <taxon>Eurotiomycetes</taxon>
        <taxon>Eurotiomycetidae</taxon>
        <taxon>Eurotiales</taxon>
        <taxon>Aspergillaceae</taxon>
        <taxon>Penicillium</taxon>
    </lineage>
</organism>
<feature type="chain" id="PRO_5040726263" description="FAD-binding PCMH-type domain-containing protein" evidence="5">
    <location>
        <begin position="21"/>
        <end position="516"/>
    </location>
</feature>
<dbReference type="AlphaFoldDB" id="A0A9W4KJY4"/>
<dbReference type="PROSITE" id="PS51387">
    <property type="entry name" value="FAD_PCMH"/>
    <property type="match status" value="1"/>
</dbReference>
<comment type="similarity">
    <text evidence="1">Belongs to the oxygen-dependent FAD-linked oxidoreductase family.</text>
</comment>
<dbReference type="InterPro" id="IPR016166">
    <property type="entry name" value="FAD-bd_PCMH"/>
</dbReference>
<proteinExistence type="inferred from homology"/>
<keyword evidence="4" id="KW-0560">Oxidoreductase</keyword>
<evidence type="ECO:0000256" key="2">
    <source>
        <dbReference type="ARBA" id="ARBA00022630"/>
    </source>
</evidence>
<reference evidence="7" key="1">
    <citation type="submission" date="2021-07" db="EMBL/GenBank/DDBJ databases">
        <authorList>
            <person name="Branca A.L. A."/>
        </authorList>
    </citation>
    <scope>NUCLEOTIDE SEQUENCE</scope>
</reference>
<evidence type="ECO:0000256" key="3">
    <source>
        <dbReference type="ARBA" id="ARBA00022827"/>
    </source>
</evidence>
<feature type="signal peptide" evidence="5">
    <location>
        <begin position="1"/>
        <end position="20"/>
    </location>
</feature>
<dbReference type="InterPro" id="IPR050416">
    <property type="entry name" value="FAD-linked_Oxidoreductase"/>
</dbReference>
<keyword evidence="3" id="KW-0274">FAD</keyword>
<gene>
    <name evidence="7" type="ORF">PEGY_LOCUS9613</name>
</gene>
<dbReference type="OrthoDB" id="2151789at2759"/>
<dbReference type="InterPro" id="IPR016169">
    <property type="entry name" value="FAD-bd_PCMH_sub2"/>
</dbReference>
<dbReference type="Proteomes" id="UP001154252">
    <property type="component" value="Unassembled WGS sequence"/>
</dbReference>
<dbReference type="InterPro" id="IPR006094">
    <property type="entry name" value="Oxid_FAD_bind_N"/>
</dbReference>
<dbReference type="SUPFAM" id="SSF56176">
    <property type="entry name" value="FAD-binding/transporter-associated domain-like"/>
    <property type="match status" value="1"/>
</dbReference>
<sequence>MAVITSIIGILMGVLTTATAASIPTGSSTAAAALTSLSVSLPSGNVLIGNAGYTCSLLNRVFSNNETFTPTSPYYDVLIDEAWSENCRLNASCIVTPESAQEVSRLLQILSILETKFAIRSGGHNTNPGFSSIGSDGVLIALEKLDTISLSADRGTVTVGPGNKWESVYKYLQPYNLTALGGREVVVGVGGYILGGGLSTFYNTHGLAIDSVTRFQVVLPNGTIVDATQTEHADLYKGLKGGLNNFGIVTEYDLTTNSGIDIYYEIKMYTAANTPAVLAAYGTYLLNADINSNVEIQINPSYTLVFYGYLGHVSAPTDFDPFSDIPVASTMYPPTNGSLTELLLTISSAGLTSAGVSYSGTFSFKVTDSTFLQDTYSTYLEAAASLPSGAVLSYVPQGVIPNVVTQGKSQNGGNLLGLEATPQVWANIFAQIPATLSQSVATGAVDSLLANLTSSAKTEDLFLPYIFVNDAGPKQKPLQSFGEKNIKYIDTVARKYDPKRIMQKLQNQAYFVSEEL</sequence>
<accession>A0A9W4KJY4</accession>
<dbReference type="GO" id="GO:0071949">
    <property type="term" value="F:FAD binding"/>
    <property type="evidence" value="ECO:0007669"/>
    <property type="project" value="InterPro"/>
</dbReference>
<dbReference type="GO" id="GO:0016491">
    <property type="term" value="F:oxidoreductase activity"/>
    <property type="evidence" value="ECO:0007669"/>
    <property type="project" value="UniProtKB-KW"/>
</dbReference>
<evidence type="ECO:0000256" key="1">
    <source>
        <dbReference type="ARBA" id="ARBA00005466"/>
    </source>
</evidence>